<comment type="similarity">
    <text evidence="1">Belongs to the VAMP-associated protein (VAP) (TC 9.B.17) family.</text>
</comment>
<dbReference type="InterPro" id="IPR013783">
    <property type="entry name" value="Ig-like_fold"/>
</dbReference>
<dbReference type="AlphaFoldDB" id="A0AAN5C6X7"/>
<dbReference type="Gene3D" id="2.60.40.10">
    <property type="entry name" value="Immunoglobulins"/>
    <property type="match status" value="1"/>
</dbReference>
<dbReference type="GO" id="GO:0033149">
    <property type="term" value="F:FFAT motif binding"/>
    <property type="evidence" value="ECO:0007669"/>
    <property type="project" value="TreeGrafter"/>
</dbReference>
<proteinExistence type="inferred from homology"/>
<dbReference type="Proteomes" id="UP001328107">
    <property type="component" value="Unassembled WGS sequence"/>
</dbReference>
<comment type="function">
    <text evidence="2">Central component in molecular interactions underlying sperm crawling. Forms an extensive filament system that extends from sperm villipoda, along the leading edge of the pseudopod.</text>
</comment>
<evidence type="ECO:0000259" key="4">
    <source>
        <dbReference type="PROSITE" id="PS50202"/>
    </source>
</evidence>
<sequence length="279" mass="30295">VAPTSKSKEGKKKKKDGGGGGGEDDARPPTIDCPKSAVHEGKGEGDKGLPNCVTFFPDITFQPENKKQVRNLEVKNKGDQSIMYKMKSTSPGVYRMRPIHFLLRPGESKIIKLSYKGCPDGKAPNLKDRFTVVMAYPPGSEANIKLMWTQKAYVEKLADCTHRKYIKVHFDGYDIPDKKAATPSKMADPLQLCPPPAAAPAAPAAPSPQPQPGMPGWPGMPGMPGGGGVVYVIYQGDQQGQGGKAAQPSEGQDDDKDDKEGEEEEEEEDEKEDKDKKKK</sequence>
<dbReference type="InterPro" id="IPR016763">
    <property type="entry name" value="VAP"/>
</dbReference>
<feature type="domain" description="MSP" evidence="4">
    <location>
        <begin position="45"/>
        <end position="171"/>
    </location>
</feature>
<keyword evidence="2" id="KW-0206">Cytoskeleton</keyword>
<feature type="compositionally biased region" description="Pro residues" evidence="3">
    <location>
        <begin position="192"/>
        <end position="215"/>
    </location>
</feature>
<evidence type="ECO:0000256" key="3">
    <source>
        <dbReference type="SAM" id="MobiDB-lite"/>
    </source>
</evidence>
<keyword evidence="6" id="KW-1185">Reference proteome</keyword>
<evidence type="ECO:0000313" key="6">
    <source>
        <dbReference type="Proteomes" id="UP001328107"/>
    </source>
</evidence>
<dbReference type="GO" id="GO:0005789">
    <property type="term" value="C:endoplasmic reticulum membrane"/>
    <property type="evidence" value="ECO:0007669"/>
    <property type="project" value="InterPro"/>
</dbReference>
<dbReference type="PANTHER" id="PTHR10809">
    <property type="entry name" value="VESICLE-ASSOCIATED MEMBRANE PROTEIN-ASSOCIATED PROTEIN"/>
    <property type="match status" value="1"/>
</dbReference>
<dbReference type="EMBL" id="BTRK01000001">
    <property type="protein sequence ID" value="GMR32222.1"/>
    <property type="molecule type" value="Genomic_DNA"/>
</dbReference>
<feature type="region of interest" description="Disordered" evidence="3">
    <location>
        <begin position="181"/>
        <end position="279"/>
    </location>
</feature>
<feature type="compositionally biased region" description="Low complexity" evidence="3">
    <location>
        <begin position="230"/>
        <end position="248"/>
    </location>
</feature>
<protein>
    <recommendedName>
        <fullName evidence="2">Major sperm protein</fullName>
    </recommendedName>
</protein>
<dbReference type="GO" id="GO:0090158">
    <property type="term" value="P:endoplasmic reticulum membrane organization"/>
    <property type="evidence" value="ECO:0007669"/>
    <property type="project" value="TreeGrafter"/>
</dbReference>
<keyword evidence="2" id="KW-0963">Cytoplasm</keyword>
<dbReference type="SUPFAM" id="SSF49354">
    <property type="entry name" value="PapD-like"/>
    <property type="match status" value="1"/>
</dbReference>
<dbReference type="PANTHER" id="PTHR10809:SF144">
    <property type="entry name" value="MAJOR SPERM PROTEIN"/>
    <property type="match status" value="1"/>
</dbReference>
<comment type="caution">
    <text evidence="5">The sequence shown here is derived from an EMBL/GenBank/DDBJ whole genome shotgun (WGS) entry which is preliminary data.</text>
</comment>
<dbReference type="GO" id="GO:0061817">
    <property type="term" value="P:endoplasmic reticulum-plasma membrane tethering"/>
    <property type="evidence" value="ECO:0007669"/>
    <property type="project" value="TreeGrafter"/>
</dbReference>
<dbReference type="InterPro" id="IPR000535">
    <property type="entry name" value="MSP_dom"/>
</dbReference>
<feature type="non-terminal residue" evidence="5">
    <location>
        <position position="1"/>
    </location>
</feature>
<reference evidence="6" key="1">
    <citation type="submission" date="2022-10" db="EMBL/GenBank/DDBJ databases">
        <title>Genome assembly of Pristionchus species.</title>
        <authorList>
            <person name="Yoshida K."/>
            <person name="Sommer R.J."/>
        </authorList>
    </citation>
    <scope>NUCLEOTIDE SEQUENCE [LARGE SCALE GENOMIC DNA]</scope>
    <source>
        <strain evidence="6">RS5460</strain>
    </source>
</reference>
<feature type="region of interest" description="Disordered" evidence="3">
    <location>
        <begin position="1"/>
        <end position="45"/>
    </location>
</feature>
<evidence type="ECO:0000256" key="1">
    <source>
        <dbReference type="ARBA" id="ARBA00008932"/>
    </source>
</evidence>
<dbReference type="InterPro" id="IPR008962">
    <property type="entry name" value="PapD-like_sf"/>
</dbReference>
<accession>A0AAN5C6X7</accession>
<dbReference type="GO" id="GO:0005886">
    <property type="term" value="C:plasma membrane"/>
    <property type="evidence" value="ECO:0007669"/>
    <property type="project" value="TreeGrafter"/>
</dbReference>
<dbReference type="PROSITE" id="PS50202">
    <property type="entry name" value="MSP"/>
    <property type="match status" value="1"/>
</dbReference>
<evidence type="ECO:0000313" key="5">
    <source>
        <dbReference type="EMBL" id="GMR32222.1"/>
    </source>
</evidence>
<name>A0AAN5C6X7_9BILA</name>
<feature type="compositionally biased region" description="Acidic residues" evidence="3">
    <location>
        <begin position="251"/>
        <end position="272"/>
    </location>
</feature>
<dbReference type="Pfam" id="PF00635">
    <property type="entry name" value="Motile_Sperm"/>
    <property type="match status" value="1"/>
</dbReference>
<organism evidence="5 6">
    <name type="scientific">Pristionchus mayeri</name>
    <dbReference type="NCBI Taxonomy" id="1317129"/>
    <lineage>
        <taxon>Eukaryota</taxon>
        <taxon>Metazoa</taxon>
        <taxon>Ecdysozoa</taxon>
        <taxon>Nematoda</taxon>
        <taxon>Chromadorea</taxon>
        <taxon>Rhabditida</taxon>
        <taxon>Rhabditina</taxon>
        <taxon>Diplogasteromorpha</taxon>
        <taxon>Diplogasteroidea</taxon>
        <taxon>Neodiplogasteridae</taxon>
        <taxon>Pristionchus</taxon>
    </lineage>
</organism>
<evidence type="ECO:0000256" key="2">
    <source>
        <dbReference type="RuleBase" id="RU003425"/>
    </source>
</evidence>
<gene>
    <name evidence="5" type="ORF">PMAYCL1PPCAC_02417</name>
</gene>